<keyword evidence="3 6" id="KW-0812">Transmembrane</keyword>
<dbReference type="PANTHER" id="PTHR33545">
    <property type="entry name" value="UPF0750 MEMBRANE PROTEIN YITT-RELATED"/>
    <property type="match status" value="1"/>
</dbReference>
<evidence type="ECO:0000256" key="1">
    <source>
        <dbReference type="ARBA" id="ARBA00004651"/>
    </source>
</evidence>
<organism evidence="7 8">
    <name type="scientific">Thalassorhabdomicrobium marinisediminis</name>
    <dbReference type="NCBI Taxonomy" id="2170577"/>
    <lineage>
        <taxon>Bacteria</taxon>
        <taxon>Pseudomonadati</taxon>
        <taxon>Pseudomonadota</taxon>
        <taxon>Alphaproteobacteria</taxon>
        <taxon>Rhodobacterales</taxon>
        <taxon>Paracoccaceae</taxon>
        <taxon>Thalassorhabdomicrobium</taxon>
    </lineage>
</organism>
<keyword evidence="2" id="KW-1003">Cell membrane</keyword>
<accession>A0A2T7G1H0</accession>
<feature type="transmembrane region" description="Helical" evidence="6">
    <location>
        <begin position="45"/>
        <end position="68"/>
    </location>
</feature>
<dbReference type="EMBL" id="QCYG01000001">
    <property type="protein sequence ID" value="PVA08254.1"/>
    <property type="molecule type" value="Genomic_DNA"/>
</dbReference>
<dbReference type="InterPro" id="IPR003740">
    <property type="entry name" value="YitT"/>
</dbReference>
<evidence type="ECO:0000256" key="3">
    <source>
        <dbReference type="ARBA" id="ARBA00022692"/>
    </source>
</evidence>
<gene>
    <name evidence="7" type="ORF">DC363_01820</name>
</gene>
<feature type="transmembrane region" description="Helical" evidence="6">
    <location>
        <begin position="17"/>
        <end position="38"/>
    </location>
</feature>
<dbReference type="RefSeq" id="WP_108639408.1">
    <property type="nucleotide sequence ID" value="NZ_QCYG01000001.1"/>
</dbReference>
<feature type="transmembrane region" description="Helical" evidence="6">
    <location>
        <begin position="163"/>
        <end position="190"/>
    </location>
</feature>
<dbReference type="OrthoDB" id="3296441at2"/>
<dbReference type="GO" id="GO:0005886">
    <property type="term" value="C:plasma membrane"/>
    <property type="evidence" value="ECO:0007669"/>
    <property type="project" value="UniProtKB-SubCell"/>
</dbReference>
<evidence type="ECO:0000256" key="2">
    <source>
        <dbReference type="ARBA" id="ARBA00022475"/>
    </source>
</evidence>
<dbReference type="AlphaFoldDB" id="A0A2T7G1H0"/>
<comment type="subcellular location">
    <subcellularLocation>
        <location evidence="1">Cell membrane</location>
        <topology evidence="1">Multi-pass membrane protein</topology>
    </subcellularLocation>
</comment>
<dbReference type="Pfam" id="PF02588">
    <property type="entry name" value="YitT_membrane"/>
    <property type="match status" value="1"/>
</dbReference>
<feature type="transmembrane region" description="Helical" evidence="6">
    <location>
        <begin position="80"/>
        <end position="98"/>
    </location>
</feature>
<evidence type="ECO:0000256" key="5">
    <source>
        <dbReference type="ARBA" id="ARBA00023136"/>
    </source>
</evidence>
<keyword evidence="4 6" id="KW-1133">Transmembrane helix</keyword>
<proteinExistence type="predicted"/>
<evidence type="ECO:0000256" key="4">
    <source>
        <dbReference type="ARBA" id="ARBA00022989"/>
    </source>
</evidence>
<dbReference type="Proteomes" id="UP000244817">
    <property type="component" value="Unassembled WGS sequence"/>
</dbReference>
<sequence length="202" mass="21587">MTETPISKHSPTEDAQAFVLGTALAAFAVTMLTHLGLITGQTAGLAVLLSYVTGWSFGAVFFMVNLPFYLLAWVRMGPAFTLKSFVCVAMVSAMTELFPQLITFDTLDPILGALLIGGITGLGLIVLFRHGASLGGVGVLALYLQDRTGFRAGYTQLVFDLVLFAAAFFVLAPMMVIYSLLGAVVANLIIATNHRADRYTGR</sequence>
<evidence type="ECO:0000256" key="6">
    <source>
        <dbReference type="SAM" id="Phobius"/>
    </source>
</evidence>
<dbReference type="PANTHER" id="PTHR33545:SF5">
    <property type="entry name" value="UPF0750 MEMBRANE PROTEIN YITT"/>
    <property type="match status" value="1"/>
</dbReference>
<dbReference type="InterPro" id="IPR051461">
    <property type="entry name" value="UPF0750_membrane"/>
</dbReference>
<protein>
    <submittedName>
        <fullName evidence="7">YitT family protein</fullName>
    </submittedName>
</protein>
<feature type="transmembrane region" description="Helical" evidence="6">
    <location>
        <begin position="110"/>
        <end position="143"/>
    </location>
</feature>
<evidence type="ECO:0000313" key="8">
    <source>
        <dbReference type="Proteomes" id="UP000244817"/>
    </source>
</evidence>
<name>A0A2T7G1H0_9RHOB</name>
<keyword evidence="8" id="KW-1185">Reference proteome</keyword>
<evidence type="ECO:0000313" key="7">
    <source>
        <dbReference type="EMBL" id="PVA08254.1"/>
    </source>
</evidence>
<comment type="caution">
    <text evidence="7">The sequence shown here is derived from an EMBL/GenBank/DDBJ whole genome shotgun (WGS) entry which is preliminary data.</text>
</comment>
<reference evidence="7 8" key="1">
    <citation type="submission" date="2018-04" db="EMBL/GenBank/DDBJ databases">
        <title>Pelagivirga bohaiensis gen. nov., sp. nov., a bacterium isolated from the Bohai Sea.</title>
        <authorList>
            <person name="Ji X."/>
        </authorList>
    </citation>
    <scope>NUCLEOTIDE SEQUENCE [LARGE SCALE GENOMIC DNA]</scope>
    <source>
        <strain evidence="7 8">BH-SD16</strain>
    </source>
</reference>
<keyword evidence="5 6" id="KW-0472">Membrane</keyword>